<evidence type="ECO:0000259" key="2">
    <source>
        <dbReference type="Pfam" id="PF06259"/>
    </source>
</evidence>
<gene>
    <name evidence="3" type="ORF">FNL38_104414</name>
</gene>
<dbReference type="Pfam" id="PF06259">
    <property type="entry name" value="Abhydrolase_8"/>
    <property type="match status" value="1"/>
</dbReference>
<dbReference type="InterPro" id="IPR010427">
    <property type="entry name" value="DUF1023"/>
</dbReference>
<keyword evidence="3" id="KW-0378">Hydrolase</keyword>
<feature type="compositionally biased region" description="Basic and acidic residues" evidence="1">
    <location>
        <begin position="284"/>
        <end position="294"/>
    </location>
</feature>
<evidence type="ECO:0000313" key="3">
    <source>
        <dbReference type="EMBL" id="TYQ04041.1"/>
    </source>
</evidence>
<proteinExistence type="predicted"/>
<dbReference type="GO" id="GO:0016787">
    <property type="term" value="F:hydrolase activity"/>
    <property type="evidence" value="ECO:0007669"/>
    <property type="project" value="UniProtKB-KW"/>
</dbReference>
<evidence type="ECO:0000256" key="1">
    <source>
        <dbReference type="SAM" id="MobiDB-lite"/>
    </source>
</evidence>
<feature type="domain" description="DUF1023" evidence="2">
    <location>
        <begin position="333"/>
        <end position="507"/>
    </location>
</feature>
<reference evidence="3" key="1">
    <citation type="submission" date="2019-07" db="EMBL/GenBank/DDBJ databases">
        <title>Genomic Encyclopedia of Type Strains, Phase IV (KMG-IV): sequencing the most valuable type-strain genomes for metagenomic binning, comparative biology and taxonomic classification.</title>
        <authorList>
            <person name="Goeker M."/>
        </authorList>
    </citation>
    <scope>NUCLEOTIDE SEQUENCE</scope>
    <source>
        <strain evidence="3">DSM 44596</strain>
    </source>
</reference>
<sequence length="582" mass="60029">MATISQVRAWDPTGLAAAATALEQKNRDFMHAVESAHRAVDFALDQWKGEASAAASARALADSIAATHLTTGVFAEADALSEAAAALGPARAAVIDIADSAIAEGMAVADDGRVSAPRYGSGNTALDILGQAAFDEKAHSFEARLVPALHMAGSLDEGAAAALSKAAGDLADLAQSPSAQQTMSAVVAAILDGNAFPPVGAREFNEFWESLSPNDKDALAAFDPGIGNRDGMPAVDRDHFNRINLGNLQSSTSTELADLDGRHPDWAKGRNIPSDAGSVDEADQQARRDYERWQQQRADLQQRLDGYGVLADQIDPTLAEEGDSEKYLLGVDDEGRAIVALNNPDTATNVATFVPGTGSHLGTIGGDIDRSQMMLDSTEYQRRFAGLEGSTSVVTWYGYDAPQTIPQAGLDGYADGGAGSLDRFQDGLRASHDGTPSHNTVIGHSYGSTVIGAAASGGRSIDANDLFFVGSPGVGMDRVEGLSLEGIDPGHVGGHVYATAAANDPVPMIGDVFGSLSHGANPANDLPLIGFGATVVESAPGTGIDAGLLGELPSPAAHSEYWENNNPALAGMGHVIAGLGAP</sequence>
<dbReference type="AlphaFoldDB" id="A0A652YPI9"/>
<name>A0A652YPI9_NOCGL</name>
<accession>A0A652YPI9</accession>
<comment type="caution">
    <text evidence="3">The sequence shown here is derived from an EMBL/GenBank/DDBJ whole genome shotgun (WGS) entry which is preliminary data.</text>
</comment>
<dbReference type="EMBL" id="VNIQ01000004">
    <property type="protein sequence ID" value="TYQ04041.1"/>
    <property type="molecule type" value="Genomic_DNA"/>
</dbReference>
<feature type="region of interest" description="Disordered" evidence="1">
    <location>
        <begin position="267"/>
        <end position="294"/>
    </location>
</feature>
<protein>
    <submittedName>
        <fullName evidence="3">Alpha/beta hydrolase family protein</fullName>
    </submittedName>
</protein>
<organism evidence="3">
    <name type="scientific">Nocardia globerula</name>
    <dbReference type="NCBI Taxonomy" id="1818"/>
    <lineage>
        <taxon>Bacteria</taxon>
        <taxon>Bacillati</taxon>
        <taxon>Actinomycetota</taxon>
        <taxon>Actinomycetes</taxon>
        <taxon>Mycobacteriales</taxon>
        <taxon>Nocardiaceae</taxon>
        <taxon>Nocardia</taxon>
    </lineage>
</organism>